<sequence>MIDASQMPPLLVDASPGFAGHWKEFEAGYSDDPPPHYYIVLGDFVRHLCDLLATGDKATLQRVFAVVERLHVEGDSYVREAATAGLLEDMQNANMHRKDTLPAQFELFLLPESARWWKKLHGFWRDGEPLADAR</sequence>
<organism evidence="2">
    <name type="scientific">Variovorax paradoxus</name>
    <dbReference type="NCBI Taxonomy" id="34073"/>
    <lineage>
        <taxon>Bacteria</taxon>
        <taxon>Pseudomonadati</taxon>
        <taxon>Pseudomonadota</taxon>
        <taxon>Betaproteobacteria</taxon>
        <taxon>Burkholderiales</taxon>
        <taxon>Comamonadaceae</taxon>
        <taxon>Variovorax</taxon>
    </lineage>
</organism>
<reference evidence="2" key="1">
    <citation type="submission" date="2019-12" db="EMBL/GenBank/DDBJ databases">
        <authorList>
            <person name="Cremers G."/>
        </authorList>
    </citation>
    <scope>NUCLEOTIDE SEQUENCE</scope>
    <source>
        <strain evidence="2">Vvax</strain>
    </source>
</reference>
<gene>
    <name evidence="2" type="ORF">VVAX_00617</name>
</gene>
<dbReference type="InterPro" id="IPR056091">
    <property type="entry name" value="DUF7674"/>
</dbReference>
<accession>A0A679J0C1</accession>
<protein>
    <recommendedName>
        <fullName evidence="1">DUF7674 domain-containing protein</fullName>
    </recommendedName>
</protein>
<dbReference type="EMBL" id="LR743507">
    <property type="protein sequence ID" value="CAA2100193.1"/>
    <property type="molecule type" value="Genomic_DNA"/>
</dbReference>
<feature type="domain" description="DUF7674" evidence="1">
    <location>
        <begin position="9"/>
        <end position="124"/>
    </location>
</feature>
<evidence type="ECO:0000259" key="1">
    <source>
        <dbReference type="Pfam" id="PF24722"/>
    </source>
</evidence>
<proteinExistence type="predicted"/>
<name>A0A679J0C1_VARPD</name>
<dbReference type="RefSeq" id="WP_339088362.1">
    <property type="nucleotide sequence ID" value="NZ_LR743507.1"/>
</dbReference>
<dbReference type="Pfam" id="PF24722">
    <property type="entry name" value="DUF7674"/>
    <property type="match status" value="1"/>
</dbReference>
<evidence type="ECO:0000313" key="2">
    <source>
        <dbReference type="EMBL" id="CAA2100193.1"/>
    </source>
</evidence>
<dbReference type="AlphaFoldDB" id="A0A679J0C1"/>